<reference evidence="10" key="1">
    <citation type="journal article" date="2014" name="Int. J. Syst. Evol. Microbiol.">
        <title>Complete genome sequence of Corynebacterium casei LMG S-19264T (=DSM 44701T), isolated from a smear-ripened cheese.</title>
        <authorList>
            <consortium name="US DOE Joint Genome Institute (JGI-PGF)"/>
            <person name="Walter F."/>
            <person name="Albersmeier A."/>
            <person name="Kalinowski J."/>
            <person name="Ruckert C."/>
        </authorList>
    </citation>
    <scope>NUCLEOTIDE SEQUENCE</scope>
    <source>
        <strain evidence="10">JCM 3093</strain>
    </source>
</reference>
<keyword evidence="5 7" id="KW-1133">Transmembrane helix</keyword>
<feature type="transmembrane region" description="Helical" evidence="7">
    <location>
        <begin position="292"/>
        <end position="313"/>
    </location>
</feature>
<dbReference type="Gene3D" id="1.10.3720.10">
    <property type="entry name" value="MetI-like"/>
    <property type="match status" value="1"/>
</dbReference>
<dbReference type="CDD" id="cd06261">
    <property type="entry name" value="TM_PBP2"/>
    <property type="match status" value="1"/>
</dbReference>
<dbReference type="PANTHER" id="PTHR43386">
    <property type="entry name" value="OLIGOPEPTIDE TRANSPORT SYSTEM PERMEASE PROTEIN APPC"/>
    <property type="match status" value="1"/>
</dbReference>
<evidence type="ECO:0000256" key="6">
    <source>
        <dbReference type="ARBA" id="ARBA00023136"/>
    </source>
</evidence>
<reference evidence="10" key="2">
    <citation type="submission" date="2022-09" db="EMBL/GenBank/DDBJ databases">
        <authorList>
            <person name="Sun Q."/>
            <person name="Ohkuma M."/>
        </authorList>
    </citation>
    <scope>NUCLEOTIDE SEQUENCE</scope>
    <source>
        <strain evidence="10">JCM 3093</strain>
    </source>
</reference>
<keyword evidence="6 7" id="KW-0472">Membrane</keyword>
<name>A0AA37BBV7_9ACTN</name>
<evidence type="ECO:0000256" key="7">
    <source>
        <dbReference type="RuleBase" id="RU363032"/>
    </source>
</evidence>
<dbReference type="Proteomes" id="UP000627984">
    <property type="component" value="Unassembled WGS sequence"/>
</dbReference>
<evidence type="ECO:0000256" key="8">
    <source>
        <dbReference type="SAM" id="MobiDB-lite"/>
    </source>
</evidence>
<dbReference type="EMBL" id="BMQD01000001">
    <property type="protein sequence ID" value="GGK49020.1"/>
    <property type="molecule type" value="Genomic_DNA"/>
</dbReference>
<organism evidence="10 11">
    <name type="scientific">Planomonospora parontospora</name>
    <dbReference type="NCBI Taxonomy" id="58119"/>
    <lineage>
        <taxon>Bacteria</taxon>
        <taxon>Bacillati</taxon>
        <taxon>Actinomycetota</taxon>
        <taxon>Actinomycetes</taxon>
        <taxon>Streptosporangiales</taxon>
        <taxon>Streptosporangiaceae</taxon>
        <taxon>Planomonospora</taxon>
    </lineage>
</organism>
<gene>
    <name evidence="10" type="ORF">GCM10010126_05730</name>
</gene>
<dbReference type="Pfam" id="PF00528">
    <property type="entry name" value="BPD_transp_1"/>
    <property type="match status" value="1"/>
</dbReference>
<protein>
    <recommendedName>
        <fullName evidence="9">ABC transmembrane type-1 domain-containing protein</fullName>
    </recommendedName>
</protein>
<feature type="transmembrane region" description="Helical" evidence="7">
    <location>
        <begin position="61"/>
        <end position="84"/>
    </location>
</feature>
<feature type="compositionally biased region" description="Low complexity" evidence="8">
    <location>
        <begin position="14"/>
        <end position="49"/>
    </location>
</feature>
<feature type="transmembrane region" description="Helical" evidence="7">
    <location>
        <begin position="236"/>
        <end position="257"/>
    </location>
</feature>
<dbReference type="GO" id="GO:0005886">
    <property type="term" value="C:plasma membrane"/>
    <property type="evidence" value="ECO:0007669"/>
    <property type="project" value="UniProtKB-SubCell"/>
</dbReference>
<comment type="similarity">
    <text evidence="7">Belongs to the binding-protein-dependent transport system permease family.</text>
</comment>
<dbReference type="InterPro" id="IPR000515">
    <property type="entry name" value="MetI-like"/>
</dbReference>
<feature type="transmembrane region" description="Helical" evidence="7">
    <location>
        <begin position="125"/>
        <end position="146"/>
    </location>
</feature>
<evidence type="ECO:0000259" key="9">
    <source>
        <dbReference type="PROSITE" id="PS50928"/>
    </source>
</evidence>
<accession>A0AA37BBV7</accession>
<dbReference type="PANTHER" id="PTHR43386:SF23">
    <property type="entry name" value="ABC TRANSPORTER"/>
    <property type="match status" value="1"/>
</dbReference>
<keyword evidence="2 7" id="KW-0813">Transport</keyword>
<feature type="domain" description="ABC transmembrane type-1" evidence="9">
    <location>
        <begin position="123"/>
        <end position="313"/>
    </location>
</feature>
<feature type="region of interest" description="Disordered" evidence="8">
    <location>
        <begin position="1"/>
        <end position="60"/>
    </location>
</feature>
<dbReference type="GO" id="GO:0055085">
    <property type="term" value="P:transmembrane transport"/>
    <property type="evidence" value="ECO:0007669"/>
    <property type="project" value="InterPro"/>
</dbReference>
<keyword evidence="3" id="KW-1003">Cell membrane</keyword>
<comment type="caution">
    <text evidence="10">The sequence shown here is derived from an EMBL/GenBank/DDBJ whole genome shotgun (WGS) entry which is preliminary data.</text>
</comment>
<evidence type="ECO:0000256" key="3">
    <source>
        <dbReference type="ARBA" id="ARBA00022475"/>
    </source>
</evidence>
<proteinExistence type="inferred from homology"/>
<dbReference type="InterPro" id="IPR050366">
    <property type="entry name" value="BP-dependent_transpt_permease"/>
</dbReference>
<dbReference type="SUPFAM" id="SSF161098">
    <property type="entry name" value="MetI-like"/>
    <property type="match status" value="1"/>
</dbReference>
<dbReference type="PROSITE" id="PS50928">
    <property type="entry name" value="ABC_TM1"/>
    <property type="match status" value="1"/>
</dbReference>
<evidence type="ECO:0000313" key="10">
    <source>
        <dbReference type="EMBL" id="GGK49020.1"/>
    </source>
</evidence>
<evidence type="ECO:0000256" key="2">
    <source>
        <dbReference type="ARBA" id="ARBA00022448"/>
    </source>
</evidence>
<evidence type="ECO:0000256" key="4">
    <source>
        <dbReference type="ARBA" id="ARBA00022692"/>
    </source>
</evidence>
<comment type="subcellular location">
    <subcellularLocation>
        <location evidence="1 7">Cell membrane</location>
        <topology evidence="1 7">Multi-pass membrane protein</topology>
    </subcellularLocation>
</comment>
<sequence>MTAAVPPQSPAPPVRSSAPAPDPASPASSVSPESPASSASSPSSVSPPARQRRRPRPGSRWPVRAAAAALAALGLAVLLVPPLAQLDQQLVDLRSAGLPPSLAHPLGTDQVGRDVLLRSVYGLRVSFLVGLVAASASMVVGGLVGLAAGSLGGMPDRLLMRLVDGFTSVPHLLLGIFIVALFAPSPVAVVVSVGVTHWTTAARIVRSEVLSLRSRPFVEAAISGGASRSRVVRRHLLPHLAPHLLLAAVLMVPHAVWHETALSFLGLGLPPHLASLGNMINDGQRSLLAGDWWSSLVPGLFILVPTLALGVLAQHWRDRLTPRLRSELSL</sequence>
<dbReference type="InterPro" id="IPR035906">
    <property type="entry name" value="MetI-like_sf"/>
</dbReference>
<evidence type="ECO:0000313" key="11">
    <source>
        <dbReference type="Proteomes" id="UP000627984"/>
    </source>
</evidence>
<dbReference type="AlphaFoldDB" id="A0AA37BBV7"/>
<keyword evidence="4 7" id="KW-0812">Transmembrane</keyword>
<evidence type="ECO:0000256" key="5">
    <source>
        <dbReference type="ARBA" id="ARBA00022989"/>
    </source>
</evidence>
<evidence type="ECO:0000256" key="1">
    <source>
        <dbReference type="ARBA" id="ARBA00004651"/>
    </source>
</evidence>